<evidence type="ECO:0000313" key="1">
    <source>
        <dbReference type="EMBL" id="AHH97530.1"/>
    </source>
</evidence>
<reference evidence="1 2" key="1">
    <citation type="journal article" date="2014" name="BMC Genomics">
        <title>Complete genome sequence of producer of the glycopeptide antibiotic Aculeximycin Kutzneria albida DSM 43870T, a representative of minor genus of Pseudonocardiaceae.</title>
        <authorList>
            <person name="Rebets Y."/>
            <person name="Tokovenko B."/>
            <person name="Lushchyk I."/>
            <person name="Ruckert C."/>
            <person name="Zaburannyi N."/>
            <person name="Bechthold A."/>
            <person name="Kalinowski J."/>
            <person name="Luzhetskyy A."/>
        </authorList>
    </citation>
    <scope>NUCLEOTIDE SEQUENCE [LARGE SCALE GENOMIC DNA]</scope>
    <source>
        <strain evidence="1">DSM 43870</strain>
    </source>
</reference>
<gene>
    <name evidence="1" type="ORF">KALB_4166</name>
</gene>
<evidence type="ECO:0000313" key="2">
    <source>
        <dbReference type="Proteomes" id="UP000019225"/>
    </source>
</evidence>
<dbReference type="KEGG" id="kal:KALB_4166"/>
<dbReference type="Proteomes" id="UP000019225">
    <property type="component" value="Chromosome"/>
</dbReference>
<sequence>MVEAARLLGILSWRDVLSVFSRKDEGTWRRSSRASLNVNSAW</sequence>
<proteinExistence type="predicted"/>
<dbReference type="STRING" id="1449976.KALB_4166"/>
<dbReference type="EMBL" id="CP007155">
    <property type="protein sequence ID" value="AHH97530.1"/>
    <property type="molecule type" value="Genomic_DNA"/>
</dbReference>
<accession>W5W9U2</accession>
<dbReference type="AlphaFoldDB" id="W5W9U2"/>
<name>W5W9U2_9PSEU</name>
<keyword evidence="2" id="KW-1185">Reference proteome</keyword>
<protein>
    <submittedName>
        <fullName evidence="1">Uncharacterized protein</fullName>
    </submittedName>
</protein>
<dbReference type="HOGENOM" id="CLU_3252995_0_0_11"/>
<organism evidence="1 2">
    <name type="scientific">Kutzneria albida DSM 43870</name>
    <dbReference type="NCBI Taxonomy" id="1449976"/>
    <lineage>
        <taxon>Bacteria</taxon>
        <taxon>Bacillati</taxon>
        <taxon>Actinomycetota</taxon>
        <taxon>Actinomycetes</taxon>
        <taxon>Pseudonocardiales</taxon>
        <taxon>Pseudonocardiaceae</taxon>
        <taxon>Kutzneria</taxon>
    </lineage>
</organism>